<dbReference type="RefSeq" id="WP_246146700.1">
    <property type="nucleotide sequence ID" value="NZ_CP036525.1"/>
</dbReference>
<proteinExistence type="predicted"/>
<protein>
    <submittedName>
        <fullName evidence="1">Uncharacterized protein</fullName>
    </submittedName>
</protein>
<dbReference type="Proteomes" id="UP000318538">
    <property type="component" value="Chromosome"/>
</dbReference>
<evidence type="ECO:0000313" key="2">
    <source>
        <dbReference type="Proteomes" id="UP000318538"/>
    </source>
</evidence>
<accession>A0A517N9I3</accession>
<reference evidence="1 2" key="1">
    <citation type="submission" date="2019-02" db="EMBL/GenBank/DDBJ databases">
        <title>Deep-cultivation of Planctomycetes and their phenomic and genomic characterization uncovers novel biology.</title>
        <authorList>
            <person name="Wiegand S."/>
            <person name="Jogler M."/>
            <person name="Boedeker C."/>
            <person name="Pinto D."/>
            <person name="Vollmers J."/>
            <person name="Rivas-Marin E."/>
            <person name="Kohn T."/>
            <person name="Peeters S.H."/>
            <person name="Heuer A."/>
            <person name="Rast P."/>
            <person name="Oberbeckmann S."/>
            <person name="Bunk B."/>
            <person name="Jeske O."/>
            <person name="Meyerdierks A."/>
            <person name="Storesund J.E."/>
            <person name="Kallscheuer N."/>
            <person name="Luecker S."/>
            <person name="Lage O.M."/>
            <person name="Pohl T."/>
            <person name="Merkel B.J."/>
            <person name="Hornburger P."/>
            <person name="Mueller R.-W."/>
            <person name="Bruemmer F."/>
            <person name="Labrenz M."/>
            <person name="Spormann A.M."/>
            <person name="Op den Camp H."/>
            <person name="Overmann J."/>
            <person name="Amann R."/>
            <person name="Jetten M.S.M."/>
            <person name="Mascher T."/>
            <person name="Medema M.H."/>
            <person name="Devos D.P."/>
            <person name="Kaster A.-K."/>
            <person name="Ovreas L."/>
            <person name="Rohde M."/>
            <person name="Galperin M.Y."/>
            <person name="Jogler C."/>
        </authorList>
    </citation>
    <scope>NUCLEOTIDE SEQUENCE [LARGE SCALE GENOMIC DNA]</scope>
    <source>
        <strain evidence="1 2">K22_7</strain>
    </source>
</reference>
<evidence type="ECO:0000313" key="1">
    <source>
        <dbReference type="EMBL" id="QDT03658.1"/>
    </source>
</evidence>
<dbReference type="KEGG" id="rlc:K227x_20420"/>
<organism evidence="1 2">
    <name type="scientific">Rubripirellula lacrimiformis</name>
    <dbReference type="NCBI Taxonomy" id="1930273"/>
    <lineage>
        <taxon>Bacteria</taxon>
        <taxon>Pseudomonadati</taxon>
        <taxon>Planctomycetota</taxon>
        <taxon>Planctomycetia</taxon>
        <taxon>Pirellulales</taxon>
        <taxon>Pirellulaceae</taxon>
        <taxon>Rubripirellula</taxon>
    </lineage>
</organism>
<keyword evidence="2" id="KW-1185">Reference proteome</keyword>
<name>A0A517N9I3_9BACT</name>
<dbReference type="AlphaFoldDB" id="A0A517N9I3"/>
<gene>
    <name evidence="1" type="ORF">K227x_20420</name>
</gene>
<dbReference type="EMBL" id="CP036525">
    <property type="protein sequence ID" value="QDT03658.1"/>
    <property type="molecule type" value="Genomic_DNA"/>
</dbReference>
<sequence>MASVVFKPEQVAAEDESCKFVANPRLAPTAAGQPNQHHRGLAILIGLAATLSMGTMMAQPCQAAGGVLNLTVHDEETGDPTITRVEIFRLEQPDKPMKIRKSVPAGMGVVLDRSLELSLPDGGYQFRMIRGPEYRIITGNFSLEKASLDEHNVDLPRMVNMRSKGWTSGDACVTASPNSLPLRMVSEDLHLAAVMGHVDAKPIPRRDRDDPPIIDPMWIRDDVATHDGLAFYGLDPNQHPPSESIPSQWIAATSDQSDVQIAIENPFAWALPIWLASERIDGFFVLGDWLRLDRKVLSVRSGQQTQSLVKGTHHAVGRWAEQIYWKLLDAGFRIAPLAGSGDDSGLSPIGYNRLYVAEPLESYNEDAELEANPVQSETNWWRSAWAGQSVATNGPMLRPVLAGKIPGHVFHATTGEALEMHPEVRLATRDPVDYLEVIQNGQVHYKARLDEFAKAGGIIPPLLIKESSWVMMRVVTLHDDHYRIATSAPWYIDFDGHRRVTTDAVLFFQKWQSDYEERLKRLPPTELAKHIPYVKAAREFWNQRLSLQVASQP</sequence>